<comment type="caution">
    <text evidence="1">The sequence shown here is derived from an EMBL/GenBank/DDBJ whole genome shotgun (WGS) entry which is preliminary data.</text>
</comment>
<protein>
    <submittedName>
        <fullName evidence="1">Uncharacterized protein</fullName>
    </submittedName>
</protein>
<reference evidence="1" key="1">
    <citation type="submission" date="2019-11" db="EMBL/GenBank/DDBJ databases">
        <title>Nori genome reveals adaptations in red seaweeds to the harsh intertidal environment.</title>
        <authorList>
            <person name="Wang D."/>
            <person name="Mao Y."/>
        </authorList>
    </citation>
    <scope>NUCLEOTIDE SEQUENCE</scope>
    <source>
        <tissue evidence="1">Gametophyte</tissue>
    </source>
</reference>
<gene>
    <name evidence="1" type="ORF">I4F81_001748</name>
</gene>
<sequence length="259" mass="25694">MTSASAAFLPPPGLDRVAHPGHAPAVRPLRASATSPSTAPAPSLAGRKAAAAAASTVHSSRRSLLQAALSATVASVVAGAGVGGLAIPPPAVAAATGTRVADPTSTERTTASGVRLVDFSLGDGPLVGPGDTVSIDYTTGSTAARYGWKIDSTEAGWAGGPGRPPLVFVVGAGQVIPGLDEAVVGMRAGGKRRAVIPPSVGYVGGRGAPVPPGFEERQRWKNIYANSSRAYVPDVIFDVQVVRVLRPAGGGGGGGRGGE</sequence>
<proteinExistence type="predicted"/>
<keyword evidence="2" id="KW-1185">Reference proteome</keyword>
<accession>A0ACC3BN29</accession>
<evidence type="ECO:0000313" key="1">
    <source>
        <dbReference type="EMBL" id="KAK1859151.1"/>
    </source>
</evidence>
<organism evidence="1 2">
    <name type="scientific">Pyropia yezoensis</name>
    <name type="common">Susabi-nori</name>
    <name type="synonym">Porphyra yezoensis</name>
    <dbReference type="NCBI Taxonomy" id="2788"/>
    <lineage>
        <taxon>Eukaryota</taxon>
        <taxon>Rhodophyta</taxon>
        <taxon>Bangiophyceae</taxon>
        <taxon>Bangiales</taxon>
        <taxon>Bangiaceae</taxon>
        <taxon>Pyropia</taxon>
    </lineage>
</organism>
<evidence type="ECO:0000313" key="2">
    <source>
        <dbReference type="Proteomes" id="UP000798662"/>
    </source>
</evidence>
<dbReference type="Proteomes" id="UP000798662">
    <property type="component" value="Chromosome 1"/>
</dbReference>
<dbReference type="EMBL" id="CM020618">
    <property type="protein sequence ID" value="KAK1859151.1"/>
    <property type="molecule type" value="Genomic_DNA"/>
</dbReference>
<name>A0ACC3BN29_PYRYE</name>